<sequence>MNALSRFLCRGVGVIAALLGLSMQAALASMVSVSISQLMITPGAGTLVIDPWTANASAVAHNSLGEVDGSFHPGPLLANASSSIGFADASGHASAADLLASASGNIDLIPGSAADTTALGALFTRFMITGGTGSVDVKFSMQVDGHQAGSTGAFGHVDINSLIATLELDGASVLFLHNPITAGANASFDVTTSTTLSATVSLNFDTEYQLFALADGELGEGETPEPGTAALVLAAAVGSTLARLQARRSRAGVRHAHA</sequence>
<dbReference type="RefSeq" id="WP_173124996.1">
    <property type="nucleotide sequence ID" value="NZ_JABRWJ010000005.1"/>
</dbReference>
<evidence type="ECO:0008006" key="3">
    <source>
        <dbReference type="Google" id="ProtNLM"/>
    </source>
</evidence>
<protein>
    <recommendedName>
        <fullName evidence="3">PEP-CTERM protein-sorting domain-containing protein</fullName>
    </recommendedName>
</protein>
<name>A0ABX2EJT9_9BURK</name>
<dbReference type="EMBL" id="JABRWJ010000005">
    <property type="protein sequence ID" value="NRF68873.1"/>
    <property type="molecule type" value="Genomic_DNA"/>
</dbReference>
<reference evidence="1 2" key="1">
    <citation type="submission" date="2020-05" db="EMBL/GenBank/DDBJ databases">
        <title>Aquincola sp. isolate from soil.</title>
        <authorList>
            <person name="Han J."/>
            <person name="Kim D.-U."/>
        </authorList>
    </citation>
    <scope>NUCLEOTIDE SEQUENCE [LARGE SCALE GENOMIC DNA]</scope>
    <source>
        <strain evidence="1 2">S2</strain>
    </source>
</reference>
<proteinExistence type="predicted"/>
<evidence type="ECO:0000313" key="2">
    <source>
        <dbReference type="Proteomes" id="UP000737171"/>
    </source>
</evidence>
<gene>
    <name evidence="1" type="ORF">HLB44_17915</name>
</gene>
<dbReference type="Proteomes" id="UP000737171">
    <property type="component" value="Unassembled WGS sequence"/>
</dbReference>
<keyword evidence="2" id="KW-1185">Reference proteome</keyword>
<accession>A0ABX2EJT9</accession>
<evidence type="ECO:0000313" key="1">
    <source>
        <dbReference type="EMBL" id="NRF68873.1"/>
    </source>
</evidence>
<organism evidence="1 2">
    <name type="scientific">Pseudaquabacterium terrae</name>
    <dbReference type="NCBI Taxonomy" id="2732868"/>
    <lineage>
        <taxon>Bacteria</taxon>
        <taxon>Pseudomonadati</taxon>
        <taxon>Pseudomonadota</taxon>
        <taxon>Betaproteobacteria</taxon>
        <taxon>Burkholderiales</taxon>
        <taxon>Sphaerotilaceae</taxon>
        <taxon>Pseudaquabacterium</taxon>
    </lineage>
</organism>
<comment type="caution">
    <text evidence="1">The sequence shown here is derived from an EMBL/GenBank/DDBJ whole genome shotgun (WGS) entry which is preliminary data.</text>
</comment>